<evidence type="ECO:0000256" key="1">
    <source>
        <dbReference type="SAM" id="MobiDB-lite"/>
    </source>
</evidence>
<dbReference type="EMBL" id="BGZK01000254">
    <property type="protein sequence ID" value="GBP32050.1"/>
    <property type="molecule type" value="Genomic_DNA"/>
</dbReference>
<comment type="caution">
    <text evidence="2">The sequence shown here is derived from an EMBL/GenBank/DDBJ whole genome shotgun (WGS) entry which is preliminary data.</text>
</comment>
<accession>A0A4C1V0M0</accession>
<feature type="compositionally biased region" description="Basic and acidic residues" evidence="1">
    <location>
        <begin position="10"/>
        <end position="29"/>
    </location>
</feature>
<gene>
    <name evidence="2" type="ORF">EVAR_21084_1</name>
</gene>
<feature type="region of interest" description="Disordered" evidence="1">
    <location>
        <begin position="1"/>
        <end position="29"/>
    </location>
</feature>
<proteinExistence type="predicted"/>
<sequence length="99" mass="10713">MDCTSLASDSKGKRDFDPTRNSKSRKIENFSRKILKGPIPPITSLLPPSARSPLHHGYPVGTQEARDALVTALGLRVLMGGGNYLHSDGSNARLPTKML</sequence>
<keyword evidence="3" id="KW-1185">Reference proteome</keyword>
<evidence type="ECO:0000313" key="2">
    <source>
        <dbReference type="EMBL" id="GBP32050.1"/>
    </source>
</evidence>
<name>A0A4C1V0M0_EUMVA</name>
<reference evidence="2 3" key="1">
    <citation type="journal article" date="2019" name="Commun. Biol.">
        <title>The bagworm genome reveals a unique fibroin gene that provides high tensile strength.</title>
        <authorList>
            <person name="Kono N."/>
            <person name="Nakamura H."/>
            <person name="Ohtoshi R."/>
            <person name="Tomita M."/>
            <person name="Numata K."/>
            <person name="Arakawa K."/>
        </authorList>
    </citation>
    <scope>NUCLEOTIDE SEQUENCE [LARGE SCALE GENOMIC DNA]</scope>
</reference>
<evidence type="ECO:0000313" key="3">
    <source>
        <dbReference type="Proteomes" id="UP000299102"/>
    </source>
</evidence>
<dbReference type="Proteomes" id="UP000299102">
    <property type="component" value="Unassembled WGS sequence"/>
</dbReference>
<organism evidence="2 3">
    <name type="scientific">Eumeta variegata</name>
    <name type="common">Bagworm moth</name>
    <name type="synonym">Eumeta japonica</name>
    <dbReference type="NCBI Taxonomy" id="151549"/>
    <lineage>
        <taxon>Eukaryota</taxon>
        <taxon>Metazoa</taxon>
        <taxon>Ecdysozoa</taxon>
        <taxon>Arthropoda</taxon>
        <taxon>Hexapoda</taxon>
        <taxon>Insecta</taxon>
        <taxon>Pterygota</taxon>
        <taxon>Neoptera</taxon>
        <taxon>Endopterygota</taxon>
        <taxon>Lepidoptera</taxon>
        <taxon>Glossata</taxon>
        <taxon>Ditrysia</taxon>
        <taxon>Tineoidea</taxon>
        <taxon>Psychidae</taxon>
        <taxon>Oiketicinae</taxon>
        <taxon>Eumeta</taxon>
    </lineage>
</organism>
<protein>
    <submittedName>
        <fullName evidence="2">Uncharacterized protein</fullName>
    </submittedName>
</protein>
<dbReference type="AlphaFoldDB" id="A0A4C1V0M0"/>